<dbReference type="OrthoDB" id="1729609at2"/>
<evidence type="ECO:0000256" key="6">
    <source>
        <dbReference type="ARBA" id="ARBA00022741"/>
    </source>
</evidence>
<name>A0A368Y584_9BACI</name>
<evidence type="ECO:0000256" key="1">
    <source>
        <dbReference type="ARBA" id="ARBA00004651"/>
    </source>
</evidence>
<keyword evidence="11 12" id="KW-0472">Membrane</keyword>
<dbReference type="GO" id="GO:0000155">
    <property type="term" value="F:phosphorelay sensor kinase activity"/>
    <property type="evidence" value="ECO:0007669"/>
    <property type="project" value="InterPro"/>
</dbReference>
<evidence type="ECO:0000256" key="12">
    <source>
        <dbReference type="SAM" id="Phobius"/>
    </source>
</evidence>
<feature type="transmembrane region" description="Helical" evidence="12">
    <location>
        <begin position="296"/>
        <end position="315"/>
    </location>
</feature>
<proteinExistence type="predicted"/>
<evidence type="ECO:0000256" key="3">
    <source>
        <dbReference type="ARBA" id="ARBA00022553"/>
    </source>
</evidence>
<evidence type="ECO:0000313" key="15">
    <source>
        <dbReference type="Proteomes" id="UP000252585"/>
    </source>
</evidence>
<dbReference type="InterPro" id="IPR010559">
    <property type="entry name" value="Sig_transdc_His_kin_internal"/>
</dbReference>
<reference evidence="14 15" key="1">
    <citation type="submission" date="2018-07" db="EMBL/GenBank/DDBJ databases">
        <title>Genomic Encyclopedia of Type Strains, Phase IV (KMG-IV): sequencing the most valuable type-strain genomes for metagenomic binning, comparative biology and taxonomic classification.</title>
        <authorList>
            <person name="Goeker M."/>
        </authorList>
    </citation>
    <scope>NUCLEOTIDE SEQUENCE [LARGE SCALE GENOMIC DNA]</scope>
    <source>
        <strain evidence="14 15">DSM 27696</strain>
    </source>
</reference>
<comment type="caution">
    <text evidence="14">The sequence shown here is derived from an EMBL/GenBank/DDBJ whole genome shotgun (WGS) entry which is preliminary data.</text>
</comment>
<keyword evidence="3" id="KW-0597">Phosphoprotein</keyword>
<evidence type="ECO:0000256" key="11">
    <source>
        <dbReference type="ARBA" id="ARBA00023136"/>
    </source>
</evidence>
<comment type="subcellular location">
    <subcellularLocation>
        <location evidence="1">Cell membrane</location>
        <topology evidence="1">Multi-pass membrane protein</topology>
    </subcellularLocation>
</comment>
<keyword evidence="8" id="KW-0067">ATP-binding</keyword>
<dbReference type="Proteomes" id="UP000252585">
    <property type="component" value="Unassembled WGS sequence"/>
</dbReference>
<keyword evidence="15" id="KW-1185">Reference proteome</keyword>
<protein>
    <submittedName>
        <fullName evidence="14">Two-component system sensor histidine kinase YesM</fullName>
    </submittedName>
</protein>
<evidence type="ECO:0000259" key="13">
    <source>
        <dbReference type="Pfam" id="PF06580"/>
    </source>
</evidence>
<feature type="transmembrane region" description="Helical" evidence="12">
    <location>
        <begin position="6"/>
        <end position="31"/>
    </location>
</feature>
<dbReference type="GO" id="GO:0005524">
    <property type="term" value="F:ATP binding"/>
    <property type="evidence" value="ECO:0007669"/>
    <property type="project" value="UniProtKB-KW"/>
</dbReference>
<dbReference type="GO" id="GO:0005886">
    <property type="term" value="C:plasma membrane"/>
    <property type="evidence" value="ECO:0007669"/>
    <property type="project" value="UniProtKB-SubCell"/>
</dbReference>
<keyword evidence="6" id="KW-0547">Nucleotide-binding</keyword>
<feature type="domain" description="Signal transduction histidine kinase internal region" evidence="13">
    <location>
        <begin position="382"/>
        <end position="462"/>
    </location>
</feature>
<keyword evidence="2" id="KW-1003">Cell membrane</keyword>
<evidence type="ECO:0000256" key="2">
    <source>
        <dbReference type="ARBA" id="ARBA00022475"/>
    </source>
</evidence>
<keyword evidence="9 12" id="KW-1133">Transmembrane helix</keyword>
<keyword evidence="10" id="KW-0902">Two-component regulatory system</keyword>
<evidence type="ECO:0000256" key="9">
    <source>
        <dbReference type="ARBA" id="ARBA00022989"/>
    </source>
</evidence>
<sequence length="602" mass="70088">MNTKLLMKNIILFVFPLLIPVFILGSFAIVISDKYIKENITMNNQNVLQQLEQQVSVIFNEMYLLNLDYNWNPDIILSMKNLLNADGYNFEENTNSKIREGDVKSKEVATPYIESIYVYFSNDQNQVLTSREGVTNIDSFYDKDFMNSYDSTSTSRDIWTENRKVQQFPFQDAREVITLYKNIFWTNAKYSEGLIALNIEKDYFENIVNELNNYDRQRIVVLDDNHNIVFGNAYSNSLDNNFIDTFTPKSDQVFEFSYDGTAYVANQLISADNGWRFLSIVEKDVLYMLPNQLKKLTFLFIIFSLIAGTAVIYYLSRKNTKHVSNILSIIDQSKEKREEAPKNMSFRNDEYQYIVQNIVQNYINHNRLEKELNEKKYQLQSAELLALQSQINPHFLSNTLAIIYWRTLALTGRPNNATKMLEILSDILNFSLKIDDTTVPLIEEVEHTKRYVEIMKIRSKEDINIIWDYNERLKHLPVLKFCLQPLIENTMQHGVNSKQQADVCIKFKVKEVNGKLVISVTDNGLGMKKDRLIQVWNHILKQSQPTSHIGLANIYKRLSLIYENQFTFQILSKANYGTMIKISHPIDKNIEDSGAEVLPSES</sequence>
<gene>
    <name evidence="14" type="ORF">DFR57_103206</name>
</gene>
<keyword evidence="7 14" id="KW-0418">Kinase</keyword>
<evidence type="ECO:0000256" key="5">
    <source>
        <dbReference type="ARBA" id="ARBA00022692"/>
    </source>
</evidence>
<dbReference type="Gene3D" id="3.30.565.10">
    <property type="entry name" value="Histidine kinase-like ATPase, C-terminal domain"/>
    <property type="match status" value="1"/>
</dbReference>
<evidence type="ECO:0000313" key="14">
    <source>
        <dbReference type="EMBL" id="RCW74909.1"/>
    </source>
</evidence>
<dbReference type="EMBL" id="QPJJ01000003">
    <property type="protein sequence ID" value="RCW74909.1"/>
    <property type="molecule type" value="Genomic_DNA"/>
</dbReference>
<dbReference type="PANTHER" id="PTHR34220">
    <property type="entry name" value="SENSOR HISTIDINE KINASE YPDA"/>
    <property type="match status" value="1"/>
</dbReference>
<dbReference type="InterPro" id="IPR050640">
    <property type="entry name" value="Bact_2-comp_sensor_kinase"/>
</dbReference>
<evidence type="ECO:0000256" key="10">
    <source>
        <dbReference type="ARBA" id="ARBA00023012"/>
    </source>
</evidence>
<dbReference type="Pfam" id="PF06580">
    <property type="entry name" value="His_kinase"/>
    <property type="match status" value="1"/>
</dbReference>
<accession>A0A368Y584</accession>
<dbReference type="AlphaFoldDB" id="A0A368Y584"/>
<evidence type="ECO:0000256" key="7">
    <source>
        <dbReference type="ARBA" id="ARBA00022777"/>
    </source>
</evidence>
<dbReference type="SUPFAM" id="SSF55874">
    <property type="entry name" value="ATPase domain of HSP90 chaperone/DNA topoisomerase II/histidine kinase"/>
    <property type="match status" value="1"/>
</dbReference>
<organism evidence="14 15">
    <name type="scientific">Saliterribacillus persicus</name>
    <dbReference type="NCBI Taxonomy" id="930114"/>
    <lineage>
        <taxon>Bacteria</taxon>
        <taxon>Bacillati</taxon>
        <taxon>Bacillota</taxon>
        <taxon>Bacilli</taxon>
        <taxon>Bacillales</taxon>
        <taxon>Bacillaceae</taxon>
        <taxon>Saliterribacillus</taxon>
    </lineage>
</organism>
<keyword evidence="5 12" id="KW-0812">Transmembrane</keyword>
<evidence type="ECO:0000256" key="8">
    <source>
        <dbReference type="ARBA" id="ARBA00022840"/>
    </source>
</evidence>
<keyword evidence="4" id="KW-0808">Transferase</keyword>
<dbReference type="RefSeq" id="WP_114352014.1">
    <property type="nucleotide sequence ID" value="NZ_QPJJ01000003.1"/>
</dbReference>
<evidence type="ECO:0000256" key="4">
    <source>
        <dbReference type="ARBA" id="ARBA00022679"/>
    </source>
</evidence>
<dbReference type="InterPro" id="IPR036890">
    <property type="entry name" value="HATPase_C_sf"/>
</dbReference>
<dbReference type="PANTHER" id="PTHR34220:SF11">
    <property type="entry name" value="SENSOR PROTEIN KINASE HPTS"/>
    <property type="match status" value="1"/>
</dbReference>